<feature type="region of interest" description="Disordered" evidence="1">
    <location>
        <begin position="183"/>
        <end position="215"/>
    </location>
</feature>
<reference evidence="2 3" key="1">
    <citation type="submission" date="2014-12" db="EMBL/GenBank/DDBJ databases">
        <title>16Stimator: statistical estimation of ribosomal gene copy numbers from draft genome assemblies.</title>
        <authorList>
            <person name="Perisin M.A."/>
            <person name="Vetter M."/>
            <person name="Gilbert J.A."/>
            <person name="Bergelson J."/>
        </authorList>
    </citation>
    <scope>NUCLEOTIDE SEQUENCE [LARGE SCALE GENOMIC DNA]</scope>
    <source>
        <strain evidence="2 3">MEJ076</strain>
    </source>
</reference>
<gene>
    <name evidence="2" type="ORF">RU07_21920</name>
</gene>
<dbReference type="Gene3D" id="2.60.40.1880">
    <property type="entry name" value="Invasion associated locus B (IalB) protein"/>
    <property type="match status" value="1"/>
</dbReference>
<evidence type="ECO:0000313" key="3">
    <source>
        <dbReference type="Proteomes" id="UP000035017"/>
    </source>
</evidence>
<comment type="caution">
    <text evidence="2">The sequence shown here is derived from an EMBL/GenBank/DDBJ whole genome shotgun (WGS) entry which is preliminary data.</text>
</comment>
<feature type="compositionally biased region" description="Low complexity" evidence="1">
    <location>
        <begin position="231"/>
        <end position="243"/>
    </location>
</feature>
<evidence type="ECO:0000313" key="2">
    <source>
        <dbReference type="EMBL" id="KIP98781.1"/>
    </source>
</evidence>
<feature type="compositionally biased region" description="Basic and acidic residues" evidence="1">
    <location>
        <begin position="244"/>
        <end position="268"/>
    </location>
</feature>
<evidence type="ECO:0000256" key="1">
    <source>
        <dbReference type="SAM" id="MobiDB-lite"/>
    </source>
</evidence>
<dbReference type="Proteomes" id="UP000035017">
    <property type="component" value="Unassembled WGS sequence"/>
</dbReference>
<protein>
    <recommendedName>
        <fullName evidence="4">Invasion associated locus B family protein</fullName>
    </recommendedName>
</protein>
<evidence type="ECO:0008006" key="4">
    <source>
        <dbReference type="Google" id="ProtNLM"/>
    </source>
</evidence>
<dbReference type="InterPro" id="IPR038696">
    <property type="entry name" value="IalB_sf"/>
</dbReference>
<feature type="region of interest" description="Disordered" evidence="1">
    <location>
        <begin position="231"/>
        <end position="274"/>
    </location>
</feature>
<proteinExistence type="predicted"/>
<sequence>MVSPEPTTPIPKLASLVEPGEQVSSGDMITISRPFEHWSLLCTYRLSQNRRLCSIEQALSNGKSGVVWRVANSVDNRALVIMSVDPKLVAAKGVRLGFSDLEKTIGEKDWLCSPSACLTGFVFDGFLRAAIGNSSSIRFSYATAGENNTEIPVDLIGSMTGFDLALKAGSTDPFGRLEVAKAAAEVPKEQPKPAEKKNDKKADITAPPAPVQLAEAKPEKVIEALPEKFAAAKPQTANAAKPVKVADAKPQRVAEHTPKKRQVSERPKPRNQLY</sequence>
<dbReference type="AlphaFoldDB" id="A0A0D0JTH3"/>
<dbReference type="EMBL" id="JXQV01000031">
    <property type="protein sequence ID" value="KIP98781.1"/>
    <property type="molecule type" value="Genomic_DNA"/>
</dbReference>
<organism evidence="2 3">
    <name type="scientific">Agrobacterium tumefaciens</name>
    <dbReference type="NCBI Taxonomy" id="358"/>
    <lineage>
        <taxon>Bacteria</taxon>
        <taxon>Pseudomonadati</taxon>
        <taxon>Pseudomonadota</taxon>
        <taxon>Alphaproteobacteria</taxon>
        <taxon>Hyphomicrobiales</taxon>
        <taxon>Rhizobiaceae</taxon>
        <taxon>Rhizobium/Agrobacterium group</taxon>
        <taxon>Agrobacterium</taxon>
        <taxon>Agrobacterium tumefaciens complex</taxon>
    </lineage>
</organism>
<accession>A0A0D0JTH3</accession>
<name>A0A0D0JTH3_AGRTU</name>
<feature type="compositionally biased region" description="Basic and acidic residues" evidence="1">
    <location>
        <begin position="186"/>
        <end position="203"/>
    </location>
</feature>